<evidence type="ECO:0000313" key="1">
    <source>
        <dbReference type="EMBL" id="VEU81219.1"/>
    </source>
</evidence>
<dbReference type="PANTHER" id="PTHR43649">
    <property type="entry name" value="ARABINOSE-BINDING PROTEIN-RELATED"/>
    <property type="match status" value="1"/>
</dbReference>
<keyword evidence="2" id="KW-1185">Reference proteome</keyword>
<sequence length="1020" mass="118346">MKKILAIVMMTLISLTIVSCKKSEPRTVDRETNVKNVNSSDSDYTSTLNKWREEKLRDDFDYSEVISPLNFNYTTGELLSDNKKYDEFITKYDLDKDNTSHIFDFSNADEITININVEEEGLYTLALDYFSVNKTIRDMEIAVYVNDSVQYFEAGQLALKSNWVASNTFNVDRYGNDIMPNAKIEEMWVHTEIRDTQRVQKEALKFHLLSGDNTIKVKRLRGEFYLGQIYVYGKKQLLTYDEYLNKYQGQQTITEFLQVIEAENPLYKNDLSVRYGTDRATTVTPFALMENKLNMVDGAAYDTSGHSLTYNVDVLEAGFYYITVKAKQGKSNTRVFRTLYVNGFVPFEEAKEIPFDYSSKWKNVTLESSEGKELKVYLNKGINEITLEVNSSPLLEIYETIDYVMKNVNELGLDIKKLTGNNVDPNRDWEIEKNIPNIKEDLERYANLLYVAYEDFVNINKTKKTSEITVNLLRAAETLDYFAANPNRIPKEINRLSVGNNSVLQKLGLILPIILEQPLSMDKIFVHGEDSKLPGPGGNFFNNIWVGIRRFFLSFFDKKYNDKAEDDELEVWVNRSRQYVNLMQQMVDDTFTKDTGIKVKISIMPNEDKLILATSSDTQPDVALGVAGWRPYDFAVRNALVDLREMPGFFDVAERFKEGAFAQLIYQDGVYGLPETQNFSLLFYRKDILDNIGVEIPNTWQDVIDLLPEIQRYGLNFYNLLSTSSAFKAYLTTMPFINQFGGRLYSDDILKSNLTDSNTIKAIDFMTELYTIYSLPLEVGSFYNQFRYGNLPLGIGDFGMYVQLLHAAPEIAGLWDIAPMPGVLREDGTVDRTYDGSATSGMIFKNSDKVDEGWKFLDWWTSKDVQLNYAENLITSLGSEYMWNTSNVLAFEEMTWDDNHKEAFLDQWEWIFDTPKTPASYMMERELSNIWNKIVYDGENTRIAISDSAILIDKEITKKMIEFKFINNRGEVLKNFRFPTKETIHEWVRPWERLWIRFYQNLRVKNLLMKRLVNYLYFHI</sequence>
<dbReference type="Gene3D" id="3.40.190.10">
    <property type="entry name" value="Periplasmic binding protein-like II"/>
    <property type="match status" value="1"/>
</dbReference>
<dbReference type="InterPro" id="IPR050490">
    <property type="entry name" value="Bact_solute-bd_prot1"/>
</dbReference>
<protein>
    <submittedName>
        <fullName evidence="1">Maltose-binding periplasmic proteins/domains</fullName>
    </submittedName>
</protein>
<dbReference type="SUPFAM" id="SSF53850">
    <property type="entry name" value="Periplasmic binding protein-like II"/>
    <property type="match status" value="1"/>
</dbReference>
<dbReference type="OrthoDB" id="383574at2"/>
<dbReference type="InterPro" id="IPR006059">
    <property type="entry name" value="SBP"/>
</dbReference>
<evidence type="ECO:0000313" key="2">
    <source>
        <dbReference type="Proteomes" id="UP000289841"/>
    </source>
</evidence>
<reference evidence="1 2" key="1">
    <citation type="submission" date="2019-01" db="EMBL/GenBank/DDBJ databases">
        <authorList>
            <consortium name="Pathogen Informatics"/>
        </authorList>
    </citation>
    <scope>NUCLEOTIDE SEQUENCE [LARGE SCALE GENOMIC DNA]</scope>
    <source>
        <strain evidence="1 2">NCTC10138</strain>
    </source>
</reference>
<dbReference type="AlphaFoldDB" id="A0A449BFJ4"/>
<gene>
    <name evidence="1" type="ORF">NCTC10138_01617</name>
</gene>
<dbReference type="Proteomes" id="UP000289841">
    <property type="component" value="Chromosome"/>
</dbReference>
<organism evidence="1 2">
    <name type="scientific">Haploplasma axanthum</name>
    <name type="common">Acholeplasma axanthum</name>
    <dbReference type="NCBI Taxonomy" id="29552"/>
    <lineage>
        <taxon>Bacteria</taxon>
        <taxon>Bacillati</taxon>
        <taxon>Mycoplasmatota</taxon>
        <taxon>Mollicutes</taxon>
        <taxon>Acholeplasmatales</taxon>
        <taxon>Acholeplasmataceae</taxon>
        <taxon>Haploplasma</taxon>
    </lineage>
</organism>
<dbReference type="KEGG" id="aaxa:NCTC10138_01617"/>
<dbReference type="EMBL" id="LR215048">
    <property type="protein sequence ID" value="VEU81219.1"/>
    <property type="molecule type" value="Genomic_DNA"/>
</dbReference>
<dbReference type="PANTHER" id="PTHR43649:SF27">
    <property type="entry name" value="EXTRACELLULAR SOLUTE-BINDING PROTEIN FAMILY 1"/>
    <property type="match status" value="1"/>
</dbReference>
<dbReference type="Gene3D" id="2.60.120.260">
    <property type="entry name" value="Galactose-binding domain-like"/>
    <property type="match status" value="2"/>
</dbReference>
<dbReference type="Pfam" id="PF01547">
    <property type="entry name" value="SBP_bac_1"/>
    <property type="match status" value="1"/>
</dbReference>
<dbReference type="STRING" id="1278311.GCA_000428705_00592"/>
<accession>A0A449BFJ4</accession>
<dbReference type="PROSITE" id="PS51257">
    <property type="entry name" value="PROKAR_LIPOPROTEIN"/>
    <property type="match status" value="1"/>
</dbReference>
<name>A0A449BFJ4_HAPAX</name>
<proteinExistence type="predicted"/>